<evidence type="ECO:0000313" key="2">
    <source>
        <dbReference type="Proteomes" id="UP000553766"/>
    </source>
</evidence>
<protein>
    <recommendedName>
        <fullName evidence="3">DUF1217 domain-containing protein</fullName>
    </recommendedName>
</protein>
<name>A0A840WZZ9_9RHOB</name>
<dbReference type="Gene3D" id="1.10.3700.10">
    <property type="entry name" value="AGR C 984p-like"/>
    <property type="match status" value="1"/>
</dbReference>
<dbReference type="InterPro" id="IPR023157">
    <property type="entry name" value="AGR-C-984p-like_sf"/>
</dbReference>
<dbReference type="RefSeq" id="WP_184009595.1">
    <property type="nucleotide sequence ID" value="NZ_JACIJS010000003.1"/>
</dbReference>
<dbReference type="Pfam" id="PF06748">
    <property type="entry name" value="DUF1217"/>
    <property type="match status" value="1"/>
</dbReference>
<proteinExistence type="predicted"/>
<accession>A0A840WZZ9</accession>
<evidence type="ECO:0000313" key="1">
    <source>
        <dbReference type="EMBL" id="MBB5515226.1"/>
    </source>
</evidence>
<keyword evidence="2" id="KW-1185">Reference proteome</keyword>
<dbReference type="Proteomes" id="UP000553766">
    <property type="component" value="Unassembled WGS sequence"/>
</dbReference>
<dbReference type="AlphaFoldDB" id="A0A840WZZ9"/>
<evidence type="ECO:0008006" key="3">
    <source>
        <dbReference type="Google" id="ProtNLM"/>
    </source>
</evidence>
<sequence length="283" mass="30443">MSFTPALPLSGLPGLRFLDRTYETQFAAFEATGVQARDAAYFRDQIGSIQSADELVADRRLLSVALGAFGLEDEINKTALLQKVLEEGTLSPESIANRLGDARFAQFSKAFGFGDILGPQNRNPGFAEDLANRYLERGFERAVGEVNNDLRLAMNFRREIAAIATSDTVDRTGWFSIMGTPPLRAVVEQAFGLPTSFGQLDIDQQREVLEDRSEQILGQRSPAALADGEAVEAIITRFMALSDTQGAGGIATSGAAMALQLLSQPNGLAGQSLGNILLSNARL</sequence>
<dbReference type="EMBL" id="JACIJS010000003">
    <property type="protein sequence ID" value="MBB5515226.1"/>
    <property type="molecule type" value="Genomic_DNA"/>
</dbReference>
<gene>
    <name evidence="1" type="ORF">FHS89_001236</name>
</gene>
<reference evidence="1 2" key="1">
    <citation type="submission" date="2020-08" db="EMBL/GenBank/DDBJ databases">
        <title>Genomic Encyclopedia of Type Strains, Phase IV (KMG-IV): sequencing the most valuable type-strain genomes for metagenomic binning, comparative biology and taxonomic classification.</title>
        <authorList>
            <person name="Goeker M."/>
        </authorList>
    </citation>
    <scope>NUCLEOTIDE SEQUENCE [LARGE SCALE GENOMIC DNA]</scope>
    <source>
        <strain evidence="1 2">DSM 103377</strain>
    </source>
</reference>
<comment type="caution">
    <text evidence="1">The sequence shown here is derived from an EMBL/GenBank/DDBJ whole genome shotgun (WGS) entry which is preliminary data.</text>
</comment>
<dbReference type="InterPro" id="IPR010626">
    <property type="entry name" value="DUF1217"/>
</dbReference>
<dbReference type="SUPFAM" id="SSF158837">
    <property type="entry name" value="AGR C 984p-like"/>
    <property type="match status" value="1"/>
</dbReference>
<organism evidence="1 2">
    <name type="scientific">Rubricella aquisinus</name>
    <dbReference type="NCBI Taxonomy" id="2028108"/>
    <lineage>
        <taxon>Bacteria</taxon>
        <taxon>Pseudomonadati</taxon>
        <taxon>Pseudomonadota</taxon>
        <taxon>Alphaproteobacteria</taxon>
        <taxon>Rhodobacterales</taxon>
        <taxon>Paracoccaceae</taxon>
        <taxon>Rubricella</taxon>
    </lineage>
</organism>